<dbReference type="InterPro" id="IPR035906">
    <property type="entry name" value="MetI-like_sf"/>
</dbReference>
<dbReference type="PROSITE" id="PS50928">
    <property type="entry name" value="ABC_TM1"/>
    <property type="match status" value="1"/>
</dbReference>
<dbReference type="GO" id="GO:0055085">
    <property type="term" value="P:transmembrane transport"/>
    <property type="evidence" value="ECO:0007669"/>
    <property type="project" value="InterPro"/>
</dbReference>
<dbReference type="InterPro" id="IPR000515">
    <property type="entry name" value="MetI-like"/>
</dbReference>
<comment type="similarity">
    <text evidence="7">Belongs to the binding-protein-dependent transport system permease family.</text>
</comment>
<comment type="subcellular location">
    <subcellularLocation>
        <location evidence="7">Cell membrane</location>
        <topology evidence="7">Multi-pass membrane protein</topology>
    </subcellularLocation>
    <subcellularLocation>
        <location evidence="1">Membrane</location>
        <topology evidence="1">Multi-pass membrane protein</topology>
    </subcellularLocation>
</comment>
<dbReference type="SUPFAM" id="SSF161098">
    <property type="entry name" value="MetI-like"/>
    <property type="match status" value="1"/>
</dbReference>
<dbReference type="AlphaFoldDB" id="R2T4V9"/>
<evidence type="ECO:0000256" key="7">
    <source>
        <dbReference type="RuleBase" id="RU363032"/>
    </source>
</evidence>
<dbReference type="OrthoDB" id="9805999at2"/>
<name>R2T4V9_9ENTE</name>
<dbReference type="GO" id="GO:0006865">
    <property type="term" value="P:amino acid transport"/>
    <property type="evidence" value="ECO:0007669"/>
    <property type="project" value="UniProtKB-KW"/>
</dbReference>
<gene>
    <name evidence="9" type="ORF">UAU_01251</name>
</gene>
<organism evidence="9 10">
    <name type="scientific">Enterococcus pallens ATCC BAA-351</name>
    <dbReference type="NCBI Taxonomy" id="1158607"/>
    <lineage>
        <taxon>Bacteria</taxon>
        <taxon>Bacillati</taxon>
        <taxon>Bacillota</taxon>
        <taxon>Bacilli</taxon>
        <taxon>Lactobacillales</taxon>
        <taxon>Enterococcaceae</taxon>
        <taxon>Enterococcus</taxon>
    </lineage>
</organism>
<keyword evidence="4" id="KW-0029">Amino-acid transport</keyword>
<feature type="transmembrane region" description="Helical" evidence="7">
    <location>
        <begin position="170"/>
        <end position="188"/>
    </location>
</feature>
<keyword evidence="10" id="KW-1185">Reference proteome</keyword>
<feature type="domain" description="ABC transmembrane type-1" evidence="8">
    <location>
        <begin position="20"/>
        <end position="218"/>
    </location>
</feature>
<evidence type="ECO:0000256" key="2">
    <source>
        <dbReference type="ARBA" id="ARBA00022448"/>
    </source>
</evidence>
<feature type="transmembrane region" description="Helical" evidence="7">
    <location>
        <begin position="99"/>
        <end position="123"/>
    </location>
</feature>
<dbReference type="Proteomes" id="UP000013782">
    <property type="component" value="Unassembled WGS sequence"/>
</dbReference>
<keyword evidence="5 7" id="KW-1133">Transmembrane helix</keyword>
<proteinExistence type="inferred from homology"/>
<dbReference type="CDD" id="cd06261">
    <property type="entry name" value="TM_PBP2"/>
    <property type="match status" value="1"/>
</dbReference>
<reference evidence="9 10" key="1">
    <citation type="submission" date="2013-02" db="EMBL/GenBank/DDBJ databases">
        <title>The Genome Sequence of Enterococcus pallens BAA-351.</title>
        <authorList>
            <consortium name="The Broad Institute Genome Sequencing Platform"/>
            <consortium name="The Broad Institute Genome Sequencing Center for Infectious Disease"/>
            <person name="Earl A.M."/>
            <person name="Gilmore M.S."/>
            <person name="Lebreton F."/>
            <person name="Walker B."/>
            <person name="Young S.K."/>
            <person name="Zeng Q."/>
            <person name="Gargeya S."/>
            <person name="Fitzgerald M."/>
            <person name="Haas B."/>
            <person name="Abouelleil A."/>
            <person name="Alvarado L."/>
            <person name="Arachchi H.M."/>
            <person name="Berlin A.M."/>
            <person name="Chapman S.B."/>
            <person name="Dewar J."/>
            <person name="Goldberg J."/>
            <person name="Griggs A."/>
            <person name="Gujja S."/>
            <person name="Hansen M."/>
            <person name="Howarth C."/>
            <person name="Imamovic A."/>
            <person name="Larimer J."/>
            <person name="McCowan C."/>
            <person name="Murphy C."/>
            <person name="Neiman D."/>
            <person name="Pearson M."/>
            <person name="Priest M."/>
            <person name="Roberts A."/>
            <person name="Saif S."/>
            <person name="Shea T."/>
            <person name="Sisk P."/>
            <person name="Sykes S."/>
            <person name="Wortman J."/>
            <person name="Nusbaum C."/>
            <person name="Birren B."/>
        </authorList>
    </citation>
    <scope>NUCLEOTIDE SEQUENCE [LARGE SCALE GENOMIC DNA]</scope>
    <source>
        <strain evidence="9 10">ATCC BAA-351</strain>
    </source>
</reference>
<keyword evidence="3 7" id="KW-0812">Transmembrane</keyword>
<protein>
    <recommendedName>
        <fullName evidence="8">ABC transmembrane type-1 domain-containing protein</fullName>
    </recommendedName>
</protein>
<comment type="caution">
    <text evidence="9">The sequence shown here is derived from an EMBL/GenBank/DDBJ whole genome shotgun (WGS) entry which is preliminary data.</text>
</comment>
<dbReference type="Gene3D" id="1.10.3720.10">
    <property type="entry name" value="MetI-like"/>
    <property type="match status" value="1"/>
</dbReference>
<accession>R2T4V9</accession>
<sequence>MVSFDPAHIVQVLPDLLVHLPVTLAVAGVTVLLGTLLGGLVAWGLLTSDKHVRKIAESYVFVLRCTPPIVLLFIVFYGFPRFLSWWLGIESDGWSRGVFVVIAMTLLFAAIISKVFTSAYLAVPKGQLEAGLSIGLSPLQTFYRILLPQAARIALPNFSTALLNLMKDAALAYTIGLVDVLGGANLLISRNFGNYSLETYTAAAIIYWGLAFVLTLATQAAEQLLSPAGFQFHLARSRSSKK</sequence>
<dbReference type="PATRIC" id="fig|1158607.3.peg.1233"/>
<dbReference type="InterPro" id="IPR043429">
    <property type="entry name" value="ArtM/GltK/GlnP/TcyL/YhdX-like"/>
</dbReference>
<evidence type="ECO:0000256" key="1">
    <source>
        <dbReference type="ARBA" id="ARBA00004141"/>
    </source>
</evidence>
<dbReference type="HOGENOM" id="CLU_019602_1_4_9"/>
<dbReference type="PANTHER" id="PTHR30614:SF0">
    <property type="entry name" value="L-CYSTINE TRANSPORT SYSTEM PERMEASE PROTEIN TCYL"/>
    <property type="match status" value="1"/>
</dbReference>
<evidence type="ECO:0000313" key="10">
    <source>
        <dbReference type="Proteomes" id="UP000013782"/>
    </source>
</evidence>
<dbReference type="GO" id="GO:0005886">
    <property type="term" value="C:plasma membrane"/>
    <property type="evidence" value="ECO:0007669"/>
    <property type="project" value="UniProtKB-SubCell"/>
</dbReference>
<feature type="transmembrane region" description="Helical" evidence="7">
    <location>
        <begin position="58"/>
        <end position="79"/>
    </location>
</feature>
<keyword evidence="2 7" id="KW-0813">Transport</keyword>
<feature type="transmembrane region" description="Helical" evidence="7">
    <location>
        <begin position="20"/>
        <end position="46"/>
    </location>
</feature>
<dbReference type="RefSeq" id="WP_010756281.1">
    <property type="nucleotide sequence ID" value="NZ_ASWD01000002.1"/>
</dbReference>
<evidence type="ECO:0000256" key="6">
    <source>
        <dbReference type="ARBA" id="ARBA00023136"/>
    </source>
</evidence>
<evidence type="ECO:0000256" key="4">
    <source>
        <dbReference type="ARBA" id="ARBA00022970"/>
    </source>
</evidence>
<evidence type="ECO:0000256" key="3">
    <source>
        <dbReference type="ARBA" id="ARBA00022692"/>
    </source>
</evidence>
<dbReference type="Pfam" id="PF00528">
    <property type="entry name" value="BPD_transp_1"/>
    <property type="match status" value="1"/>
</dbReference>
<dbReference type="eggNOG" id="COG0765">
    <property type="taxonomic scope" value="Bacteria"/>
</dbReference>
<evidence type="ECO:0000259" key="8">
    <source>
        <dbReference type="PROSITE" id="PS50928"/>
    </source>
</evidence>
<keyword evidence="6 7" id="KW-0472">Membrane</keyword>
<feature type="transmembrane region" description="Helical" evidence="7">
    <location>
        <begin position="200"/>
        <end position="221"/>
    </location>
</feature>
<evidence type="ECO:0000256" key="5">
    <source>
        <dbReference type="ARBA" id="ARBA00022989"/>
    </source>
</evidence>
<evidence type="ECO:0000313" key="9">
    <source>
        <dbReference type="EMBL" id="EOH95289.1"/>
    </source>
</evidence>
<dbReference type="EMBL" id="AJAQ01000011">
    <property type="protein sequence ID" value="EOH95289.1"/>
    <property type="molecule type" value="Genomic_DNA"/>
</dbReference>
<dbReference type="STRING" id="160454.RV10_GL000517"/>
<dbReference type="PANTHER" id="PTHR30614">
    <property type="entry name" value="MEMBRANE COMPONENT OF AMINO ACID ABC TRANSPORTER"/>
    <property type="match status" value="1"/>
</dbReference>